<dbReference type="PANTHER" id="PTHR34575:SF1">
    <property type="entry name" value="PROTEIN PAM68, CHLOROPLASTIC"/>
    <property type="match status" value="1"/>
</dbReference>
<dbReference type="STRING" id="105231.A0A1Y1HHA9"/>
<dbReference type="OrthoDB" id="5862at2759"/>
<feature type="transmembrane region" description="Helical" evidence="2">
    <location>
        <begin position="133"/>
        <end position="152"/>
    </location>
</feature>
<dbReference type="EMBL" id="DF236953">
    <property type="protein sequence ID" value="GAQ77830.1"/>
    <property type="molecule type" value="Genomic_DNA"/>
</dbReference>
<name>A0A1Y1HHA9_KLENI</name>
<evidence type="ECO:0000313" key="4">
    <source>
        <dbReference type="Proteomes" id="UP000054558"/>
    </source>
</evidence>
<evidence type="ECO:0000256" key="2">
    <source>
        <dbReference type="SAM" id="Phobius"/>
    </source>
</evidence>
<evidence type="ECO:0000256" key="1">
    <source>
        <dbReference type="SAM" id="MobiDB-lite"/>
    </source>
</evidence>
<dbReference type="Proteomes" id="UP000054558">
    <property type="component" value="Unassembled WGS sequence"/>
</dbReference>
<dbReference type="OMA" id="THGRINT"/>
<accession>A0A1Y1HHA9</accession>
<keyword evidence="2" id="KW-0472">Membrane</keyword>
<evidence type="ECO:0008006" key="5">
    <source>
        <dbReference type="Google" id="ProtNLM"/>
    </source>
</evidence>
<organism evidence="3 4">
    <name type="scientific">Klebsormidium nitens</name>
    <name type="common">Green alga</name>
    <name type="synonym">Ulothrix nitens</name>
    <dbReference type="NCBI Taxonomy" id="105231"/>
    <lineage>
        <taxon>Eukaryota</taxon>
        <taxon>Viridiplantae</taxon>
        <taxon>Streptophyta</taxon>
        <taxon>Klebsormidiophyceae</taxon>
        <taxon>Klebsormidiales</taxon>
        <taxon>Klebsormidiaceae</taxon>
        <taxon>Klebsormidium</taxon>
    </lineage>
</organism>
<feature type="region of interest" description="Disordered" evidence="1">
    <location>
        <begin position="1"/>
        <end position="44"/>
    </location>
</feature>
<feature type="transmembrane region" description="Helical" evidence="2">
    <location>
        <begin position="164"/>
        <end position="185"/>
    </location>
</feature>
<dbReference type="PANTHER" id="PTHR34575">
    <property type="entry name" value="PROTEIN PAM68, CHLOROPLASTIC"/>
    <property type="match status" value="1"/>
</dbReference>
<dbReference type="InterPro" id="IPR021855">
    <property type="entry name" value="PAM68-like"/>
</dbReference>
<dbReference type="Pfam" id="PF11947">
    <property type="entry name" value="DUF3464"/>
    <property type="match status" value="1"/>
</dbReference>
<sequence>MATACSHSAVQSLSPVLPTHSSFPHSEGLQTSFSSSSSLSPSALFRPKSLQGRVVRRSLSVQARGRRRGSGVGFGPTPKVKKPRKQPLEDDPFRVPPPAETRGEENTDEGYLSDGDDTVPEVVTNRMLARMGVTVGIPLVLGLTFFPMFWYLKVIKHLEIPNWVPYFVSIFTFGAAAAGISYAILSVSWNPSQEGSALGWKEAQANWPVFWELLKNGGNSDKRRR</sequence>
<proteinExistence type="predicted"/>
<keyword evidence="4" id="KW-1185">Reference proteome</keyword>
<evidence type="ECO:0000313" key="3">
    <source>
        <dbReference type="EMBL" id="GAQ77830.1"/>
    </source>
</evidence>
<gene>
    <name evidence="3" type="ORF">KFL_000040320</name>
</gene>
<dbReference type="AlphaFoldDB" id="A0A1Y1HHA9"/>
<reference evidence="3 4" key="1">
    <citation type="journal article" date="2014" name="Nat. Commun.">
        <title>Klebsormidium flaccidum genome reveals primary factors for plant terrestrial adaptation.</title>
        <authorList>
            <person name="Hori K."/>
            <person name="Maruyama F."/>
            <person name="Fujisawa T."/>
            <person name="Togashi T."/>
            <person name="Yamamoto N."/>
            <person name="Seo M."/>
            <person name="Sato S."/>
            <person name="Yamada T."/>
            <person name="Mori H."/>
            <person name="Tajima N."/>
            <person name="Moriyama T."/>
            <person name="Ikeuchi M."/>
            <person name="Watanabe M."/>
            <person name="Wada H."/>
            <person name="Kobayashi K."/>
            <person name="Saito M."/>
            <person name="Masuda T."/>
            <person name="Sasaki-Sekimoto Y."/>
            <person name="Mashiguchi K."/>
            <person name="Awai K."/>
            <person name="Shimojima M."/>
            <person name="Masuda S."/>
            <person name="Iwai M."/>
            <person name="Nobusawa T."/>
            <person name="Narise T."/>
            <person name="Kondo S."/>
            <person name="Saito H."/>
            <person name="Sato R."/>
            <person name="Murakawa M."/>
            <person name="Ihara Y."/>
            <person name="Oshima-Yamada Y."/>
            <person name="Ohtaka K."/>
            <person name="Satoh M."/>
            <person name="Sonobe K."/>
            <person name="Ishii M."/>
            <person name="Ohtani R."/>
            <person name="Kanamori-Sato M."/>
            <person name="Honoki R."/>
            <person name="Miyazaki D."/>
            <person name="Mochizuki H."/>
            <person name="Umetsu J."/>
            <person name="Higashi K."/>
            <person name="Shibata D."/>
            <person name="Kamiya Y."/>
            <person name="Sato N."/>
            <person name="Nakamura Y."/>
            <person name="Tabata S."/>
            <person name="Ida S."/>
            <person name="Kurokawa K."/>
            <person name="Ohta H."/>
        </authorList>
    </citation>
    <scope>NUCLEOTIDE SEQUENCE [LARGE SCALE GENOMIC DNA]</scope>
    <source>
        <strain evidence="3 4">NIES-2285</strain>
    </source>
</reference>
<keyword evidence="2" id="KW-0812">Transmembrane</keyword>
<feature type="compositionally biased region" description="Low complexity" evidence="1">
    <location>
        <begin position="32"/>
        <end position="42"/>
    </location>
</feature>
<protein>
    <recommendedName>
        <fullName evidence="5">Protein PAM68, chloroplastic</fullName>
    </recommendedName>
</protein>
<feature type="region of interest" description="Disordered" evidence="1">
    <location>
        <begin position="56"/>
        <end position="116"/>
    </location>
</feature>
<feature type="compositionally biased region" description="Polar residues" evidence="1">
    <location>
        <begin position="1"/>
        <end position="31"/>
    </location>
</feature>
<keyword evidence="2" id="KW-1133">Transmembrane helix</keyword>